<comment type="caution">
    <text evidence="3">The sequence shown here is derived from an EMBL/GenBank/DDBJ whole genome shotgun (WGS) entry which is preliminary data.</text>
</comment>
<dbReference type="PANTHER" id="PTHR41386">
    <property type="entry name" value="INTEGRAL MEMBRANE PROTEIN-RELATED"/>
    <property type="match status" value="1"/>
</dbReference>
<dbReference type="Pfam" id="PF06210">
    <property type="entry name" value="DUF1003"/>
    <property type="match status" value="1"/>
</dbReference>
<organism evidence="3 4">
    <name type="scientific">Heyndrickxia acidicola</name>
    <dbReference type="NCBI Taxonomy" id="209389"/>
    <lineage>
        <taxon>Bacteria</taxon>
        <taxon>Bacillati</taxon>
        <taxon>Bacillota</taxon>
        <taxon>Bacilli</taxon>
        <taxon>Bacillales</taxon>
        <taxon>Bacillaceae</taxon>
        <taxon>Heyndrickxia</taxon>
    </lineage>
</organism>
<keyword evidence="2" id="KW-0812">Transmembrane</keyword>
<feature type="transmembrane region" description="Helical" evidence="2">
    <location>
        <begin position="104"/>
        <end position="126"/>
    </location>
</feature>
<dbReference type="Proteomes" id="UP001341444">
    <property type="component" value="Unassembled WGS sequence"/>
</dbReference>
<gene>
    <name evidence="3" type="ORF">P4T90_19895</name>
</gene>
<evidence type="ECO:0000256" key="2">
    <source>
        <dbReference type="SAM" id="Phobius"/>
    </source>
</evidence>
<proteinExistence type="predicted"/>
<evidence type="ECO:0000256" key="1">
    <source>
        <dbReference type="SAM" id="Coils"/>
    </source>
</evidence>
<name>A0ABU6MKU9_9BACI</name>
<keyword evidence="2" id="KW-0472">Membrane</keyword>
<dbReference type="InterPro" id="IPR010406">
    <property type="entry name" value="DUF1003"/>
</dbReference>
<keyword evidence="1" id="KW-0175">Coiled coil</keyword>
<keyword evidence="4" id="KW-1185">Reference proteome</keyword>
<evidence type="ECO:0000313" key="4">
    <source>
        <dbReference type="Proteomes" id="UP001341444"/>
    </source>
</evidence>
<evidence type="ECO:0000313" key="3">
    <source>
        <dbReference type="EMBL" id="MED1205316.1"/>
    </source>
</evidence>
<sequence>MKFNVPKKMGIKPNTVNKQTIQGFDIELKTEDKERIDRLVDIYENSILTHLDDEYVRKTTWADRLADRISSFGGSWKFIICFGFFLAFWMIWNSLGFTKHFDQPPFILLNLILSFIAAFQAPVIMMSQNRQASRDKHESIIDFAINYKAEQEIDDMQSHLHRMEAEIMSIKQLLLAQNKEQENEEE</sequence>
<keyword evidence="2" id="KW-1133">Transmembrane helix</keyword>
<dbReference type="EMBL" id="JARMAB010000031">
    <property type="protein sequence ID" value="MED1205316.1"/>
    <property type="molecule type" value="Genomic_DNA"/>
</dbReference>
<dbReference type="PANTHER" id="PTHR41386:SF1">
    <property type="entry name" value="MEMBRANE PROTEIN"/>
    <property type="match status" value="1"/>
</dbReference>
<reference evidence="3 4" key="1">
    <citation type="submission" date="2023-03" db="EMBL/GenBank/DDBJ databases">
        <title>Bacillus Genome Sequencing.</title>
        <authorList>
            <person name="Dunlap C."/>
        </authorList>
    </citation>
    <scope>NUCLEOTIDE SEQUENCE [LARGE SCALE GENOMIC DNA]</scope>
    <source>
        <strain evidence="3 4">B-23453</strain>
    </source>
</reference>
<accession>A0ABU6MKU9</accession>
<feature type="coiled-coil region" evidence="1">
    <location>
        <begin position="146"/>
        <end position="180"/>
    </location>
</feature>
<protein>
    <submittedName>
        <fullName evidence="3">DUF1003 domain-containing protein</fullName>
    </submittedName>
</protein>
<feature type="transmembrane region" description="Helical" evidence="2">
    <location>
        <begin position="74"/>
        <end position="92"/>
    </location>
</feature>